<keyword evidence="1" id="KW-0677">Repeat</keyword>
<dbReference type="Proteomes" id="UP000001396">
    <property type="component" value="Unassembled WGS sequence"/>
</dbReference>
<dbReference type="SUPFAM" id="SSF48350">
    <property type="entry name" value="GTPase activation domain, GAP"/>
    <property type="match status" value="1"/>
</dbReference>
<dbReference type="RefSeq" id="XP_020429012.1">
    <property type="nucleotide sequence ID" value="XM_020580425.1"/>
</dbReference>
<dbReference type="GeneID" id="31365107"/>
<dbReference type="FunCoup" id="D3BNW1">
    <property type="interactions" value="646"/>
</dbReference>
<feature type="compositionally biased region" description="Low complexity" evidence="3">
    <location>
        <begin position="662"/>
        <end position="694"/>
    </location>
</feature>
<gene>
    <name evidence="5" type="primary">gacGG</name>
    <name evidence="5" type="ORF">PPL_09632</name>
</gene>
<comment type="caution">
    <text evidence="5">The sequence shown here is derived from an EMBL/GenBank/DDBJ whole genome shotgun (WGS) entry which is preliminary data.</text>
</comment>
<keyword evidence="6" id="KW-1185">Reference proteome</keyword>
<evidence type="ECO:0000313" key="6">
    <source>
        <dbReference type="Proteomes" id="UP000001396"/>
    </source>
</evidence>
<dbReference type="Pfam" id="PF00620">
    <property type="entry name" value="RhoGAP"/>
    <property type="match status" value="1"/>
</dbReference>
<dbReference type="Gene3D" id="2.130.10.30">
    <property type="entry name" value="Regulator of chromosome condensation 1/beta-lactamase-inhibitor protein II"/>
    <property type="match status" value="2"/>
</dbReference>
<feature type="repeat" description="RCC1" evidence="2">
    <location>
        <begin position="204"/>
        <end position="253"/>
    </location>
</feature>
<feature type="repeat" description="RCC1" evidence="2">
    <location>
        <begin position="153"/>
        <end position="198"/>
    </location>
</feature>
<dbReference type="PANTHER" id="PTHR22870:SF408">
    <property type="entry name" value="OS09G0560450 PROTEIN"/>
    <property type="match status" value="1"/>
</dbReference>
<dbReference type="PANTHER" id="PTHR22870">
    <property type="entry name" value="REGULATOR OF CHROMOSOME CONDENSATION"/>
    <property type="match status" value="1"/>
</dbReference>
<feature type="compositionally biased region" description="Low complexity" evidence="3">
    <location>
        <begin position="17"/>
        <end position="30"/>
    </location>
</feature>
<accession>D3BNW1</accession>
<name>D3BNW1_HETP5</name>
<feature type="region of interest" description="Disordered" evidence="3">
    <location>
        <begin position="662"/>
        <end position="713"/>
    </location>
</feature>
<dbReference type="PRINTS" id="PR00633">
    <property type="entry name" value="RCCNDNSATION"/>
</dbReference>
<dbReference type="InterPro" id="IPR009091">
    <property type="entry name" value="RCC1/BLIP-II"/>
</dbReference>
<dbReference type="InterPro" id="IPR000408">
    <property type="entry name" value="Reg_chr_condens"/>
</dbReference>
<dbReference type="AlphaFoldDB" id="D3BNW1"/>
<evidence type="ECO:0000256" key="3">
    <source>
        <dbReference type="SAM" id="MobiDB-lite"/>
    </source>
</evidence>
<proteinExistence type="predicted"/>
<dbReference type="InterPro" id="IPR000198">
    <property type="entry name" value="RhoGAP_dom"/>
</dbReference>
<dbReference type="OMA" id="EVFVWGN"/>
<dbReference type="PROSITE" id="PS50012">
    <property type="entry name" value="RCC1_3"/>
    <property type="match status" value="4"/>
</dbReference>
<feature type="compositionally biased region" description="Polar residues" evidence="3">
    <location>
        <begin position="695"/>
        <end position="713"/>
    </location>
</feature>
<reference evidence="5 6" key="1">
    <citation type="journal article" date="2011" name="Genome Res.">
        <title>Phylogeny-wide analysis of social amoeba genomes highlights ancient origins for complex intercellular communication.</title>
        <authorList>
            <person name="Heidel A.J."/>
            <person name="Lawal H.M."/>
            <person name="Felder M."/>
            <person name="Schilde C."/>
            <person name="Helps N.R."/>
            <person name="Tunggal B."/>
            <person name="Rivero F."/>
            <person name="John U."/>
            <person name="Schleicher M."/>
            <person name="Eichinger L."/>
            <person name="Platzer M."/>
            <person name="Noegel A.A."/>
            <person name="Schaap P."/>
            <person name="Gloeckner G."/>
        </authorList>
    </citation>
    <scope>NUCLEOTIDE SEQUENCE [LARGE SCALE GENOMIC DNA]</scope>
    <source>
        <strain evidence="6">ATCC 26659 / Pp 5 / PN500</strain>
    </source>
</reference>
<dbReference type="Pfam" id="PF25390">
    <property type="entry name" value="WD40_RLD"/>
    <property type="match status" value="1"/>
</dbReference>
<sequence length="934" mass="102951">MIPNSSHSPKMTGIIGNQQQQQQQQQNQQQQQQQIYDGVLYCWGEKYSSKPSFNAVVPNIVSLQSGFTHSLALTQEGEVYAWGDNRSSQLGVTNDVLNRVNVGRPRTVTASGSSSPFTHSPVPILLSMSTFGGQRVRMIAAGGCYSAAVLENGLLYTWGTLDDTQSSKSLATPTKVDLLKGVICVALGLNHVAVVAETNTPEKRAVYTWGSNRKGQLGVVGDSITSAPRKVTLGARALTVSCGDEFTAAIVEGNEVFVWGNNRGRQIASNNTDDVLTIPVKPFLGRDIVELSCSRNYIAARSGGGAVYIWGNNEHVCRAGDNDKTHTIPSGCRVKQISAGLTHLLALTEKGEVYVLGSGDDGQLGALEDKKSTSTFKKIAALEGRTAHFVHAWARCSSAVLEPGNFRVEISETMRRQENRTSIAPYFLRRLVHYIRGDNSKQEGIFRLSGSKARVDELERRLDLNEQFSISAKYEIYDAADNMKRYFKSLPEPICTNSLCARFERQIINTDDLQEKKTMIKEWISLLPKENRVLLIYLLSFLGEVVETQTKHMGTNAMGAKNLALVFAPNLLTKGEIGNDDVIEVMINMFDEIIADYPELESSLIIDQAEDGLAYQSVAKVPYIIELWSRTMAARESAKRAFFEPAVLTFIIDAIVEGSIESRGGNANRSRSSSFNLGNGNGAPANGSLSASGNTPPSQSPMHSPKRVSSSQYKPINGNTSPILYGSHSSPQLISTTPLVQFSTSLNSSTSGIYHSSNSNNQHISQAELQRNYEQILSLVLSPIISIKNLLRVLPSIVEIDVNSLLIKLLLANKFVRCITNNLSNTMNDSINQIKDIVDISQYNEKIKQLNSTFESLTSDVMFIEETLSRARPTTNRQRSSWSLRCGVSTTRYSPSSTRWTTTRRRCTDSCKTRQHCSRASTNSNRTTWWSRIS</sequence>
<dbReference type="InterPro" id="IPR008936">
    <property type="entry name" value="Rho_GTPase_activation_prot"/>
</dbReference>
<feature type="domain" description="Rho-GAP" evidence="4">
    <location>
        <begin position="408"/>
        <end position="601"/>
    </location>
</feature>
<dbReference type="SMART" id="SM00324">
    <property type="entry name" value="RhoGAP"/>
    <property type="match status" value="1"/>
</dbReference>
<dbReference type="SUPFAM" id="SSF50985">
    <property type="entry name" value="RCC1/BLIP-II"/>
    <property type="match status" value="1"/>
</dbReference>
<evidence type="ECO:0000256" key="1">
    <source>
        <dbReference type="ARBA" id="ARBA00022737"/>
    </source>
</evidence>
<dbReference type="PROSITE" id="PS50238">
    <property type="entry name" value="RHOGAP"/>
    <property type="match status" value="1"/>
</dbReference>
<protein>
    <submittedName>
        <fullName evidence="5">Regulator of chromosome condensation domain-containing protein</fullName>
    </submittedName>
</protein>
<dbReference type="Gene3D" id="1.10.555.10">
    <property type="entry name" value="Rho GTPase activation protein"/>
    <property type="match status" value="1"/>
</dbReference>
<dbReference type="EMBL" id="ADBJ01000044">
    <property type="protein sequence ID" value="EFA76880.1"/>
    <property type="molecule type" value="Genomic_DNA"/>
</dbReference>
<dbReference type="GO" id="GO:0007165">
    <property type="term" value="P:signal transduction"/>
    <property type="evidence" value="ECO:0007669"/>
    <property type="project" value="InterPro"/>
</dbReference>
<feature type="repeat" description="RCC1" evidence="2">
    <location>
        <begin position="305"/>
        <end position="350"/>
    </location>
</feature>
<feature type="region of interest" description="Disordered" evidence="3">
    <location>
        <begin position="1"/>
        <end position="30"/>
    </location>
</feature>
<organism evidence="5 6">
    <name type="scientific">Heterostelium pallidum (strain ATCC 26659 / Pp 5 / PN500)</name>
    <name type="common">Cellular slime mold</name>
    <name type="synonym">Polysphondylium pallidum</name>
    <dbReference type="NCBI Taxonomy" id="670386"/>
    <lineage>
        <taxon>Eukaryota</taxon>
        <taxon>Amoebozoa</taxon>
        <taxon>Evosea</taxon>
        <taxon>Eumycetozoa</taxon>
        <taxon>Dictyostelia</taxon>
        <taxon>Acytosteliales</taxon>
        <taxon>Acytosteliaceae</taxon>
        <taxon>Heterostelium</taxon>
    </lineage>
</organism>
<evidence type="ECO:0000259" key="4">
    <source>
        <dbReference type="PROSITE" id="PS50238"/>
    </source>
</evidence>
<feature type="repeat" description="RCC1" evidence="2">
    <location>
        <begin position="77"/>
        <end position="152"/>
    </location>
</feature>
<evidence type="ECO:0000313" key="5">
    <source>
        <dbReference type="EMBL" id="EFA76880.1"/>
    </source>
</evidence>
<dbReference type="InterPro" id="IPR051210">
    <property type="entry name" value="Ub_ligase/GEF_domain"/>
</dbReference>
<dbReference type="CDD" id="cd00159">
    <property type="entry name" value="RhoGAP"/>
    <property type="match status" value="1"/>
</dbReference>
<dbReference type="InParanoid" id="D3BNW1"/>
<dbReference type="STRING" id="670386.D3BNW1"/>
<evidence type="ECO:0000256" key="2">
    <source>
        <dbReference type="PROSITE-ProRule" id="PRU00235"/>
    </source>
</evidence>
<dbReference type="InterPro" id="IPR058923">
    <property type="entry name" value="RCC1-like_dom"/>
</dbReference>